<name>A0A8J6TBE0_9BACT</name>
<accession>A0A8J6TBE0</accession>
<dbReference type="EMBL" id="JACNLL010000029">
    <property type="protein sequence ID" value="MBC8198988.1"/>
    <property type="molecule type" value="Genomic_DNA"/>
</dbReference>
<dbReference type="Pfam" id="PF08899">
    <property type="entry name" value="DUF1844"/>
    <property type="match status" value="1"/>
</dbReference>
<sequence length="133" mass="15047">MEEDKGFIIKDRRAFAEGNQEIEEKKESSGEEVKDQAQKETTPEEKQEPEIHLPEINFSTFIISLNASALVHLGVIDDPASGKKVKNLAIGKQTIDILSMIEEKTKGNLTTEEENMLKNVLYDLRIIYVKEKG</sequence>
<dbReference type="AlphaFoldDB" id="A0A8J6TBE0"/>
<reference evidence="2 3" key="1">
    <citation type="submission" date="2020-08" db="EMBL/GenBank/DDBJ databases">
        <title>Bridging the membrane lipid divide: bacteria of the FCB group superphylum have the potential to synthesize archaeal ether lipids.</title>
        <authorList>
            <person name="Villanueva L."/>
            <person name="Von Meijenfeldt F.A.B."/>
            <person name="Westbye A.B."/>
            <person name="Yadav S."/>
            <person name="Hopmans E.C."/>
            <person name="Dutilh B.E."/>
            <person name="Sinninghe Damste J.S."/>
        </authorList>
    </citation>
    <scope>NUCLEOTIDE SEQUENCE [LARGE SCALE GENOMIC DNA]</scope>
    <source>
        <strain evidence="2">NIOZ-UU82</strain>
    </source>
</reference>
<dbReference type="Proteomes" id="UP000603545">
    <property type="component" value="Unassembled WGS sequence"/>
</dbReference>
<proteinExistence type="predicted"/>
<organism evidence="2 3">
    <name type="scientific">Candidatus Desulfaltia bathyphila</name>
    <dbReference type="NCBI Taxonomy" id="2841697"/>
    <lineage>
        <taxon>Bacteria</taxon>
        <taxon>Pseudomonadati</taxon>
        <taxon>Thermodesulfobacteriota</taxon>
        <taxon>Desulfobacteria</taxon>
        <taxon>Desulfobacterales</taxon>
        <taxon>Desulfobacterales incertae sedis</taxon>
        <taxon>Candidatus Desulfaltia</taxon>
    </lineage>
</organism>
<evidence type="ECO:0000313" key="3">
    <source>
        <dbReference type="Proteomes" id="UP000603545"/>
    </source>
</evidence>
<evidence type="ECO:0000313" key="2">
    <source>
        <dbReference type="EMBL" id="MBC8198988.1"/>
    </source>
</evidence>
<evidence type="ECO:0000256" key="1">
    <source>
        <dbReference type="SAM" id="MobiDB-lite"/>
    </source>
</evidence>
<feature type="region of interest" description="Disordered" evidence="1">
    <location>
        <begin position="18"/>
        <end position="51"/>
    </location>
</feature>
<dbReference type="InterPro" id="IPR014995">
    <property type="entry name" value="DUF1844"/>
</dbReference>
<comment type="caution">
    <text evidence="2">The sequence shown here is derived from an EMBL/GenBank/DDBJ whole genome shotgun (WGS) entry which is preliminary data.</text>
</comment>
<gene>
    <name evidence="2" type="ORF">H8E80_02920</name>
</gene>
<protein>
    <submittedName>
        <fullName evidence="2">DUF1844 domain-containing protein</fullName>
    </submittedName>
</protein>
<feature type="compositionally biased region" description="Basic and acidic residues" evidence="1">
    <location>
        <begin position="22"/>
        <end position="51"/>
    </location>
</feature>